<dbReference type="RefSeq" id="WP_089219481.1">
    <property type="nucleotide sequence ID" value="NZ_FZOS01000009.1"/>
</dbReference>
<evidence type="ECO:0000256" key="1">
    <source>
        <dbReference type="ARBA" id="ARBA00023015"/>
    </source>
</evidence>
<proteinExistence type="predicted"/>
<dbReference type="InterPro" id="IPR011991">
    <property type="entry name" value="ArsR-like_HTH"/>
</dbReference>
<dbReference type="InterPro" id="IPR051011">
    <property type="entry name" value="Metal_resp_trans_reg"/>
</dbReference>
<feature type="domain" description="HTH arsR-type" evidence="4">
    <location>
        <begin position="6"/>
        <end position="100"/>
    </location>
</feature>
<dbReference type="EMBL" id="FZOS01000009">
    <property type="protein sequence ID" value="SNS55682.1"/>
    <property type="molecule type" value="Genomic_DNA"/>
</dbReference>
<sequence>MKAFYEDRDAAGLAAEKIKIFAQPQRLMILSCLLRGERNVGEIAEITGLVQPALSQQLGELRRAELVQTRKEAKQVWYMLADEDVALCVRTIEAIFGGDGMPALPPAGRTMPAAGAVPGPRRQGVAGFARIL</sequence>
<dbReference type="SMART" id="SM00418">
    <property type="entry name" value="HTH_ARSR"/>
    <property type="match status" value="1"/>
</dbReference>
<dbReference type="PANTHER" id="PTHR43132">
    <property type="entry name" value="ARSENICAL RESISTANCE OPERON REPRESSOR ARSR-RELATED"/>
    <property type="match status" value="1"/>
</dbReference>
<dbReference type="PRINTS" id="PR00778">
    <property type="entry name" value="HTHARSR"/>
</dbReference>
<name>A0A239FHM7_9SPHN</name>
<gene>
    <name evidence="5" type="ORF">SAMN06295912_10922</name>
</gene>
<evidence type="ECO:0000313" key="6">
    <source>
        <dbReference type="Proteomes" id="UP000198281"/>
    </source>
</evidence>
<evidence type="ECO:0000256" key="2">
    <source>
        <dbReference type="ARBA" id="ARBA00023125"/>
    </source>
</evidence>
<protein>
    <submittedName>
        <fullName evidence="5">Transcriptional regulator, ArsR family</fullName>
    </submittedName>
</protein>
<dbReference type="NCBIfam" id="NF033788">
    <property type="entry name" value="HTH_metalloreg"/>
    <property type="match status" value="1"/>
</dbReference>
<dbReference type="Pfam" id="PF01022">
    <property type="entry name" value="HTH_5"/>
    <property type="match status" value="1"/>
</dbReference>
<keyword evidence="2" id="KW-0238">DNA-binding</keyword>
<dbReference type="PANTHER" id="PTHR43132:SF6">
    <property type="entry name" value="HTH-TYPE TRANSCRIPTIONAL REPRESSOR CZRA"/>
    <property type="match status" value="1"/>
</dbReference>
<dbReference type="CDD" id="cd00090">
    <property type="entry name" value="HTH_ARSR"/>
    <property type="match status" value="1"/>
</dbReference>
<evidence type="ECO:0000256" key="3">
    <source>
        <dbReference type="ARBA" id="ARBA00023163"/>
    </source>
</evidence>
<dbReference type="GO" id="GO:0003700">
    <property type="term" value="F:DNA-binding transcription factor activity"/>
    <property type="evidence" value="ECO:0007669"/>
    <property type="project" value="InterPro"/>
</dbReference>
<accession>A0A239FHM7</accession>
<dbReference type="InterPro" id="IPR036388">
    <property type="entry name" value="WH-like_DNA-bd_sf"/>
</dbReference>
<dbReference type="OrthoDB" id="194599at2"/>
<dbReference type="GO" id="GO:0003677">
    <property type="term" value="F:DNA binding"/>
    <property type="evidence" value="ECO:0007669"/>
    <property type="project" value="UniProtKB-KW"/>
</dbReference>
<dbReference type="AlphaFoldDB" id="A0A239FHM7"/>
<organism evidence="5 6">
    <name type="scientific">Edaphosphingomonas laterariae</name>
    <dbReference type="NCBI Taxonomy" id="861865"/>
    <lineage>
        <taxon>Bacteria</taxon>
        <taxon>Pseudomonadati</taxon>
        <taxon>Pseudomonadota</taxon>
        <taxon>Alphaproteobacteria</taxon>
        <taxon>Sphingomonadales</taxon>
        <taxon>Rhizorhabdaceae</taxon>
        <taxon>Edaphosphingomonas</taxon>
    </lineage>
</organism>
<dbReference type="InterPro" id="IPR036390">
    <property type="entry name" value="WH_DNA-bd_sf"/>
</dbReference>
<reference evidence="6" key="1">
    <citation type="submission" date="2017-06" db="EMBL/GenBank/DDBJ databases">
        <authorList>
            <person name="Varghese N."/>
            <person name="Submissions S."/>
        </authorList>
    </citation>
    <scope>NUCLEOTIDE SEQUENCE [LARGE SCALE GENOMIC DNA]</scope>
    <source>
        <strain evidence="6">LNB2</strain>
    </source>
</reference>
<keyword evidence="3" id="KW-0804">Transcription</keyword>
<evidence type="ECO:0000313" key="5">
    <source>
        <dbReference type="EMBL" id="SNS55682.1"/>
    </source>
</evidence>
<keyword evidence="1" id="KW-0805">Transcription regulation</keyword>
<dbReference type="InterPro" id="IPR001845">
    <property type="entry name" value="HTH_ArsR_DNA-bd_dom"/>
</dbReference>
<dbReference type="Proteomes" id="UP000198281">
    <property type="component" value="Unassembled WGS sequence"/>
</dbReference>
<dbReference type="SUPFAM" id="SSF46785">
    <property type="entry name" value="Winged helix' DNA-binding domain"/>
    <property type="match status" value="1"/>
</dbReference>
<dbReference type="PROSITE" id="PS50987">
    <property type="entry name" value="HTH_ARSR_2"/>
    <property type="match status" value="1"/>
</dbReference>
<keyword evidence="6" id="KW-1185">Reference proteome</keyword>
<dbReference type="Gene3D" id="1.10.10.10">
    <property type="entry name" value="Winged helix-like DNA-binding domain superfamily/Winged helix DNA-binding domain"/>
    <property type="match status" value="1"/>
</dbReference>
<evidence type="ECO:0000259" key="4">
    <source>
        <dbReference type="PROSITE" id="PS50987"/>
    </source>
</evidence>